<feature type="signal peptide" evidence="2">
    <location>
        <begin position="1"/>
        <end position="24"/>
    </location>
</feature>
<organism evidence="3 4">
    <name type="scientific">Thalassolituus marinus</name>
    <dbReference type="NCBI Taxonomy" id="671053"/>
    <lineage>
        <taxon>Bacteria</taxon>
        <taxon>Pseudomonadati</taxon>
        <taxon>Pseudomonadota</taxon>
        <taxon>Gammaproteobacteria</taxon>
        <taxon>Oceanospirillales</taxon>
        <taxon>Oceanospirillaceae</taxon>
        <taxon>Thalassolituus</taxon>
    </lineage>
</organism>
<feature type="chain" id="PRO_5045407296" description="Lipase chaperone" evidence="2">
    <location>
        <begin position="25"/>
        <end position="206"/>
    </location>
</feature>
<feature type="region of interest" description="Disordered" evidence="1">
    <location>
        <begin position="39"/>
        <end position="68"/>
    </location>
</feature>
<keyword evidence="2" id="KW-0732">Signal</keyword>
<evidence type="ECO:0000256" key="1">
    <source>
        <dbReference type="SAM" id="MobiDB-lite"/>
    </source>
</evidence>
<name>A0ABS7ZP00_9GAMM</name>
<dbReference type="EMBL" id="JAEDAH010000035">
    <property type="protein sequence ID" value="MCA6063354.1"/>
    <property type="molecule type" value="Genomic_DNA"/>
</dbReference>
<evidence type="ECO:0000313" key="4">
    <source>
        <dbReference type="Proteomes" id="UP000714380"/>
    </source>
</evidence>
<dbReference type="RefSeq" id="WP_225673283.1">
    <property type="nucleotide sequence ID" value="NZ_JAEDAH010000035.1"/>
</dbReference>
<protein>
    <recommendedName>
        <fullName evidence="5">Lipase chaperone</fullName>
    </recommendedName>
</protein>
<sequence length="206" mass="22793">MKWFYSLAALLFAALTLLVFNQSADVVVIADEVLTTQSSSAPVTKTSAPAAKIKQQDQDDSAELPELSDDDMEAWLPRLNSDAIASMAQARTQGDARTPPIIRSAPRQMPTAAELADEELYQKYEQRQEKRLFRAYVEASAAKIAVIESFIDQAEAGGISEEEIAFAKQKIEGIRAQSEQLLRDNPDLMADEFQSPDNWLPATDNQ</sequence>
<reference evidence="3 4" key="1">
    <citation type="submission" date="2020-12" db="EMBL/GenBank/DDBJ databases">
        <title>Novel Thalassolituus-related marine hydrocarbonoclastic bacteria mediated algae-derived hydrocarbons mineralization in twilight zone of the northern South China Sea.</title>
        <authorList>
            <person name="Dong C."/>
        </authorList>
    </citation>
    <scope>NUCLEOTIDE SEQUENCE [LARGE SCALE GENOMIC DNA]</scope>
    <source>
        <strain evidence="3 4">IMCC1826</strain>
    </source>
</reference>
<comment type="caution">
    <text evidence="3">The sequence shown here is derived from an EMBL/GenBank/DDBJ whole genome shotgun (WGS) entry which is preliminary data.</text>
</comment>
<evidence type="ECO:0008006" key="5">
    <source>
        <dbReference type="Google" id="ProtNLM"/>
    </source>
</evidence>
<evidence type="ECO:0000256" key="2">
    <source>
        <dbReference type="SAM" id="SignalP"/>
    </source>
</evidence>
<gene>
    <name evidence="3" type="ORF">I9W95_07020</name>
</gene>
<keyword evidence="4" id="KW-1185">Reference proteome</keyword>
<feature type="compositionally biased region" description="Acidic residues" evidence="1">
    <location>
        <begin position="58"/>
        <end position="68"/>
    </location>
</feature>
<dbReference type="Proteomes" id="UP000714380">
    <property type="component" value="Unassembled WGS sequence"/>
</dbReference>
<evidence type="ECO:0000313" key="3">
    <source>
        <dbReference type="EMBL" id="MCA6063354.1"/>
    </source>
</evidence>
<accession>A0ABS7ZP00</accession>
<feature type="region of interest" description="Disordered" evidence="1">
    <location>
        <begin position="185"/>
        <end position="206"/>
    </location>
</feature>
<proteinExistence type="predicted"/>